<dbReference type="HOGENOM" id="CLU_2172734_0_0_1"/>
<name>A0A084QZP0_STAC4</name>
<dbReference type="InParanoid" id="A0A084QZP0"/>
<gene>
    <name evidence="1" type="ORF">S40285_10527</name>
</gene>
<evidence type="ECO:0000313" key="1">
    <source>
        <dbReference type="EMBL" id="KFA69425.1"/>
    </source>
</evidence>
<dbReference type="OrthoDB" id="10462503at2759"/>
<dbReference type="Proteomes" id="UP000028524">
    <property type="component" value="Unassembled WGS sequence"/>
</dbReference>
<dbReference type="AlphaFoldDB" id="A0A084QZP0"/>
<accession>A0A084QZP0</accession>
<sequence>MKTCLWCHAQNSGRLRLELRQMPRRAMSDDGDAFVDLEFDLDALPGPSTCIVDPLPSPSVLLTEIVEAALATSESTNRSWLEVIPSVAPSKLNSPVKKGHLVPTWALARGRSDTAVRL</sequence>
<dbReference type="EMBL" id="KL659484">
    <property type="protein sequence ID" value="KFA69425.1"/>
    <property type="molecule type" value="Genomic_DNA"/>
</dbReference>
<reference evidence="1 2" key="1">
    <citation type="journal article" date="2014" name="BMC Genomics">
        <title>Comparative genome sequencing reveals chemotype-specific gene clusters in the toxigenic black mold Stachybotrys.</title>
        <authorList>
            <person name="Semeiks J."/>
            <person name="Borek D."/>
            <person name="Otwinowski Z."/>
            <person name="Grishin N.V."/>
        </authorList>
    </citation>
    <scope>NUCLEOTIDE SEQUENCE [LARGE SCALE GENOMIC DNA]</scope>
    <source>
        <strain evidence="1 2">IBT 40285</strain>
    </source>
</reference>
<protein>
    <submittedName>
        <fullName evidence="1">Uncharacterized protein</fullName>
    </submittedName>
</protein>
<proteinExistence type="predicted"/>
<keyword evidence="2" id="KW-1185">Reference proteome</keyword>
<organism evidence="1 2">
    <name type="scientific">Stachybotrys chlorohalonatus (strain IBT 40285)</name>
    <dbReference type="NCBI Taxonomy" id="1283841"/>
    <lineage>
        <taxon>Eukaryota</taxon>
        <taxon>Fungi</taxon>
        <taxon>Dikarya</taxon>
        <taxon>Ascomycota</taxon>
        <taxon>Pezizomycotina</taxon>
        <taxon>Sordariomycetes</taxon>
        <taxon>Hypocreomycetidae</taxon>
        <taxon>Hypocreales</taxon>
        <taxon>Stachybotryaceae</taxon>
        <taxon>Stachybotrys</taxon>
    </lineage>
</organism>
<evidence type="ECO:0000313" key="2">
    <source>
        <dbReference type="Proteomes" id="UP000028524"/>
    </source>
</evidence>